<protein>
    <submittedName>
        <fullName evidence="2">Uncharacterized protein</fullName>
    </submittedName>
</protein>
<dbReference type="AlphaFoldDB" id="A0AA40BM53"/>
<gene>
    <name evidence="2" type="ORF">B0T21DRAFT_411927</name>
</gene>
<evidence type="ECO:0000256" key="1">
    <source>
        <dbReference type="SAM" id="MobiDB-lite"/>
    </source>
</evidence>
<organism evidence="2 3">
    <name type="scientific">Apiosordaria backusii</name>
    <dbReference type="NCBI Taxonomy" id="314023"/>
    <lineage>
        <taxon>Eukaryota</taxon>
        <taxon>Fungi</taxon>
        <taxon>Dikarya</taxon>
        <taxon>Ascomycota</taxon>
        <taxon>Pezizomycotina</taxon>
        <taxon>Sordariomycetes</taxon>
        <taxon>Sordariomycetidae</taxon>
        <taxon>Sordariales</taxon>
        <taxon>Lasiosphaeriaceae</taxon>
        <taxon>Apiosordaria</taxon>
    </lineage>
</organism>
<reference evidence="2" key="1">
    <citation type="submission" date="2023-06" db="EMBL/GenBank/DDBJ databases">
        <title>Genome-scale phylogeny and comparative genomics of the fungal order Sordariales.</title>
        <authorList>
            <consortium name="Lawrence Berkeley National Laboratory"/>
            <person name="Hensen N."/>
            <person name="Bonometti L."/>
            <person name="Westerberg I."/>
            <person name="Brannstrom I.O."/>
            <person name="Guillou S."/>
            <person name="Cros-Aarteil S."/>
            <person name="Calhoun S."/>
            <person name="Haridas S."/>
            <person name="Kuo A."/>
            <person name="Mondo S."/>
            <person name="Pangilinan J."/>
            <person name="Riley R."/>
            <person name="Labutti K."/>
            <person name="Andreopoulos B."/>
            <person name="Lipzen A."/>
            <person name="Chen C."/>
            <person name="Yanf M."/>
            <person name="Daum C."/>
            <person name="Ng V."/>
            <person name="Clum A."/>
            <person name="Steindorff A."/>
            <person name="Ohm R."/>
            <person name="Martin F."/>
            <person name="Silar P."/>
            <person name="Natvig D."/>
            <person name="Lalanne C."/>
            <person name="Gautier V."/>
            <person name="Ament-Velasquez S.L."/>
            <person name="Kruys A."/>
            <person name="Hutchinson M.I."/>
            <person name="Powell A.J."/>
            <person name="Barry K."/>
            <person name="Miller A.N."/>
            <person name="Grigoriev I.V."/>
            <person name="Debuchy R."/>
            <person name="Gladieux P."/>
            <person name="Thoren M.H."/>
            <person name="Johannesson H."/>
        </authorList>
    </citation>
    <scope>NUCLEOTIDE SEQUENCE</scope>
    <source>
        <strain evidence="2">CBS 540.89</strain>
    </source>
</reference>
<sequence length="552" mass="61022">MATTSSSTHNGGPGMILQLSSFPTEVLQLIVDHLTTEAVEPDTSLDSNPSSLEPGDSQTDPTTQADFWALMAVTTHPNARARKPQPSALLALARVCPRFSTLARRALYSTVELSSSRQISSLLRCLSFNTPTAIENRGFIKRLEFDTDLHHPGPCSNWRSGLPDKEGRKMKYHEIIASLFTLIGTVDTVIFRYDKTCAWDVVTFDQRPHRYPEDYCGKLARTLHKAYLATGIPVARHVEVIGPSTQQDDSKLDMFPSLSFYLFPGMTTLKVADIDQSSIREASDPEAGSDDDEASWFRNRASLTTQRLNHCIRDLTHLEFINAPFHMRPLPEALEHAPQLSSFTIKMGAVVIPVNSRPTTNLNSVLSAVAPSLQHLILLVDLKATSLGTEEYFFGGARKLTCLAELQALKSLKTTLGAFFGSPRTLMDDSDLLSEANLDVLMKESYTIREDARALEVPSSLLDLVLVESAIAIDQETPQEIYDKGLVTMRETSYYCLEQLAKAAKQGQQFHNWELNTVAVLPPRGKYLAAFGLGWGCVVRSGTLLPYSPVNS</sequence>
<feature type="region of interest" description="Disordered" evidence="1">
    <location>
        <begin position="40"/>
        <end position="61"/>
    </location>
</feature>
<comment type="caution">
    <text evidence="2">The sequence shown here is derived from an EMBL/GenBank/DDBJ whole genome shotgun (WGS) entry which is preliminary data.</text>
</comment>
<accession>A0AA40BM53</accession>
<evidence type="ECO:0000313" key="3">
    <source>
        <dbReference type="Proteomes" id="UP001172159"/>
    </source>
</evidence>
<feature type="compositionally biased region" description="Polar residues" evidence="1">
    <location>
        <begin position="44"/>
        <end position="61"/>
    </location>
</feature>
<keyword evidence="3" id="KW-1185">Reference proteome</keyword>
<dbReference type="Proteomes" id="UP001172159">
    <property type="component" value="Unassembled WGS sequence"/>
</dbReference>
<proteinExistence type="predicted"/>
<name>A0AA40BM53_9PEZI</name>
<dbReference type="EMBL" id="JAUKTV010000006">
    <property type="protein sequence ID" value="KAK0736782.1"/>
    <property type="molecule type" value="Genomic_DNA"/>
</dbReference>
<evidence type="ECO:0000313" key="2">
    <source>
        <dbReference type="EMBL" id="KAK0736782.1"/>
    </source>
</evidence>